<keyword evidence="2" id="KW-0472">Membrane</keyword>
<feature type="transmembrane region" description="Helical" evidence="2">
    <location>
        <begin position="63"/>
        <end position="81"/>
    </location>
</feature>
<reference evidence="3 4" key="1">
    <citation type="submission" date="2012-04" db="EMBL/GenBank/DDBJ databases">
        <title>Complete genome of Rhodanobacter sp. 2APBS1.</title>
        <authorList>
            <consortium name="US DOE Joint Genome Institute"/>
            <person name="Huntemann M."/>
            <person name="Wei C.-L."/>
            <person name="Han J."/>
            <person name="Detter J.C."/>
            <person name="Han C."/>
            <person name="Tapia R."/>
            <person name="Munk A.C.C."/>
            <person name="Chen A."/>
            <person name="Krypides N."/>
            <person name="Mavromatis K."/>
            <person name="Markowitz V."/>
            <person name="Szeto E."/>
            <person name="Ivanova N."/>
            <person name="Mikhailova N."/>
            <person name="Ovchinnikova G."/>
            <person name="Pagani I."/>
            <person name="Pati A."/>
            <person name="Goodwin L."/>
            <person name="Peters L."/>
            <person name="Pitluck S."/>
            <person name="Woyke T."/>
            <person name="Prakash O."/>
            <person name="Elkins J."/>
            <person name="Brown S."/>
            <person name="Palumbo A."/>
            <person name="Hemme C."/>
            <person name="Zhou J."/>
            <person name="Watson D."/>
            <person name="Jardine P."/>
            <person name="Kostka J."/>
            <person name="Green S."/>
        </authorList>
    </citation>
    <scope>NUCLEOTIDE SEQUENCE [LARGE SCALE GENOMIC DNA]</scope>
    <source>
        <strain evidence="3 4">2APBS1</strain>
    </source>
</reference>
<dbReference type="AlphaFoldDB" id="M4NGP4"/>
<evidence type="ECO:0000313" key="4">
    <source>
        <dbReference type="Proteomes" id="UP000011859"/>
    </source>
</evidence>
<feature type="transmembrane region" description="Helical" evidence="2">
    <location>
        <begin position="30"/>
        <end position="51"/>
    </location>
</feature>
<evidence type="ECO:0000256" key="1">
    <source>
        <dbReference type="SAM" id="MobiDB-lite"/>
    </source>
</evidence>
<dbReference type="EMBL" id="CP003470">
    <property type="protein sequence ID" value="AGG88828.1"/>
    <property type="molecule type" value="Genomic_DNA"/>
</dbReference>
<organism evidence="3 4">
    <name type="scientific">Rhodanobacter denitrificans</name>
    <dbReference type="NCBI Taxonomy" id="666685"/>
    <lineage>
        <taxon>Bacteria</taxon>
        <taxon>Pseudomonadati</taxon>
        <taxon>Pseudomonadota</taxon>
        <taxon>Gammaproteobacteria</taxon>
        <taxon>Lysobacterales</taxon>
        <taxon>Rhodanobacteraceae</taxon>
        <taxon>Rhodanobacter</taxon>
    </lineage>
</organism>
<keyword evidence="2" id="KW-0812">Transmembrane</keyword>
<feature type="compositionally biased region" description="Low complexity" evidence="1">
    <location>
        <begin position="235"/>
        <end position="253"/>
    </location>
</feature>
<feature type="transmembrane region" description="Helical" evidence="2">
    <location>
        <begin position="118"/>
        <end position="139"/>
    </location>
</feature>
<gene>
    <name evidence="3" type="ORF">R2APBS1_1698</name>
</gene>
<feature type="region of interest" description="Disordered" evidence="1">
    <location>
        <begin position="217"/>
        <end position="261"/>
    </location>
</feature>
<protein>
    <submittedName>
        <fullName evidence="3">Uncharacterized protein</fullName>
    </submittedName>
</protein>
<name>M4NGP4_9GAMM</name>
<sequence precursor="true">MPRLSSGVAPGLALAACAFARPVLEATMALHMALELPLLFAIGLTAAHAAGPRLSHSLARWDPNGLVALLAASLVGAYWMLPVALDRAVLEPALGFAKAASLVGAGLLLGASWRRVSLVLQVSFVLNAVGMLFVAGMLYHEAPEQLCSVYLAGEQALAGAAMVVWASMLLVGGFVALLRHPALRDRDDSHELNRPCHVGGVTAATLACAAARSARHAGHAHHHPEDQGYNRKCGDACGPDGDQPADAAQPQAARSRLHGHQ</sequence>
<dbReference type="PROSITE" id="PS51257">
    <property type="entry name" value="PROKAR_LIPOPROTEIN"/>
    <property type="match status" value="1"/>
</dbReference>
<proteinExistence type="predicted"/>
<dbReference type="HOGENOM" id="CLU_1065088_0_0_6"/>
<dbReference type="eggNOG" id="ENOG5032SXK">
    <property type="taxonomic scope" value="Bacteria"/>
</dbReference>
<dbReference type="KEGG" id="rhd:R2APBS1_1698"/>
<keyword evidence="2" id="KW-1133">Transmembrane helix</keyword>
<dbReference type="STRING" id="666685.R2APBS1_1698"/>
<feature type="transmembrane region" description="Helical" evidence="2">
    <location>
        <begin position="159"/>
        <end position="178"/>
    </location>
</feature>
<dbReference type="Proteomes" id="UP000011859">
    <property type="component" value="Chromosome"/>
</dbReference>
<evidence type="ECO:0000313" key="3">
    <source>
        <dbReference type="EMBL" id="AGG88828.1"/>
    </source>
</evidence>
<accession>M4NGP4</accession>
<feature type="transmembrane region" description="Helical" evidence="2">
    <location>
        <begin position="93"/>
        <end position="111"/>
    </location>
</feature>
<feature type="compositionally biased region" description="Basic and acidic residues" evidence="1">
    <location>
        <begin position="223"/>
        <end position="234"/>
    </location>
</feature>
<evidence type="ECO:0000256" key="2">
    <source>
        <dbReference type="SAM" id="Phobius"/>
    </source>
</evidence>
<keyword evidence="4" id="KW-1185">Reference proteome</keyword>